<comment type="subcellular location">
    <subcellularLocation>
        <location evidence="1">Cell membrane</location>
        <topology evidence="1">Multi-pass membrane protein</topology>
    </subcellularLocation>
</comment>
<keyword evidence="4 6" id="KW-1133">Transmembrane helix</keyword>
<dbReference type="EMBL" id="BNBE01000001">
    <property type="protein sequence ID" value="GHF79773.1"/>
    <property type="molecule type" value="Genomic_DNA"/>
</dbReference>
<feature type="transmembrane region" description="Helical" evidence="6">
    <location>
        <begin position="102"/>
        <end position="121"/>
    </location>
</feature>
<dbReference type="InterPro" id="IPR017039">
    <property type="entry name" value="Virul_fac_BrkB"/>
</dbReference>
<protein>
    <submittedName>
        <fullName evidence="7">Uncharacterized protein</fullName>
    </submittedName>
</protein>
<evidence type="ECO:0000313" key="8">
    <source>
        <dbReference type="Proteomes" id="UP000632849"/>
    </source>
</evidence>
<feature type="transmembrane region" description="Helical" evidence="6">
    <location>
        <begin position="44"/>
        <end position="63"/>
    </location>
</feature>
<comment type="caution">
    <text evidence="7">The sequence shown here is derived from an EMBL/GenBank/DDBJ whole genome shotgun (WGS) entry which is preliminary data.</text>
</comment>
<keyword evidence="5 6" id="KW-0472">Membrane</keyword>
<dbReference type="GO" id="GO:0005886">
    <property type="term" value="C:plasma membrane"/>
    <property type="evidence" value="ECO:0007669"/>
    <property type="project" value="UniProtKB-SubCell"/>
</dbReference>
<dbReference type="RefSeq" id="WP_190040651.1">
    <property type="nucleotide sequence ID" value="NZ_BNBE01000001.1"/>
</dbReference>
<feature type="transmembrane region" description="Helical" evidence="6">
    <location>
        <begin position="241"/>
        <end position="263"/>
    </location>
</feature>
<keyword evidence="3 6" id="KW-0812">Transmembrane</keyword>
<reference evidence="7" key="1">
    <citation type="journal article" date="2014" name="Int. J. Syst. Evol. Microbiol.">
        <title>Complete genome sequence of Corynebacterium casei LMG S-19264T (=DSM 44701T), isolated from a smear-ripened cheese.</title>
        <authorList>
            <consortium name="US DOE Joint Genome Institute (JGI-PGF)"/>
            <person name="Walter F."/>
            <person name="Albersmeier A."/>
            <person name="Kalinowski J."/>
            <person name="Ruckert C."/>
        </authorList>
    </citation>
    <scope>NUCLEOTIDE SEQUENCE</scope>
    <source>
        <strain evidence="7">JCM 4122</strain>
    </source>
</reference>
<dbReference type="AlphaFoldDB" id="A0A919BB13"/>
<evidence type="ECO:0000256" key="5">
    <source>
        <dbReference type="ARBA" id="ARBA00023136"/>
    </source>
</evidence>
<evidence type="ECO:0000256" key="4">
    <source>
        <dbReference type="ARBA" id="ARBA00022989"/>
    </source>
</evidence>
<keyword evidence="8" id="KW-1185">Reference proteome</keyword>
<evidence type="ECO:0000256" key="2">
    <source>
        <dbReference type="ARBA" id="ARBA00022475"/>
    </source>
</evidence>
<gene>
    <name evidence="7" type="ORF">GCM10017667_04080</name>
</gene>
<organism evidence="7 8">
    <name type="scientific">Streptomyces filamentosus</name>
    <name type="common">Streptomyces roseosporus</name>
    <dbReference type="NCBI Taxonomy" id="67294"/>
    <lineage>
        <taxon>Bacteria</taxon>
        <taxon>Bacillati</taxon>
        <taxon>Actinomycetota</taxon>
        <taxon>Actinomycetes</taxon>
        <taxon>Kitasatosporales</taxon>
        <taxon>Streptomycetaceae</taxon>
        <taxon>Streptomyces</taxon>
    </lineage>
</organism>
<proteinExistence type="predicted"/>
<dbReference type="Proteomes" id="UP000632849">
    <property type="component" value="Unassembled WGS sequence"/>
</dbReference>
<evidence type="ECO:0000256" key="6">
    <source>
        <dbReference type="SAM" id="Phobius"/>
    </source>
</evidence>
<dbReference type="Pfam" id="PF03631">
    <property type="entry name" value="Virul_fac_BrkB"/>
    <property type="match status" value="1"/>
</dbReference>
<evidence type="ECO:0000256" key="1">
    <source>
        <dbReference type="ARBA" id="ARBA00004651"/>
    </source>
</evidence>
<feature type="transmembrane region" description="Helical" evidence="6">
    <location>
        <begin position="196"/>
        <end position="221"/>
    </location>
</feature>
<reference evidence="7" key="2">
    <citation type="submission" date="2020-09" db="EMBL/GenBank/DDBJ databases">
        <authorList>
            <person name="Sun Q."/>
            <person name="Ohkuma M."/>
        </authorList>
    </citation>
    <scope>NUCLEOTIDE SEQUENCE</scope>
    <source>
        <strain evidence="7">JCM 4122</strain>
    </source>
</reference>
<sequence length="292" mass="31059">MEWKTRARGLRAGAERRFPVLTELTARLVDGNLLDAGTRLAAQAFLATIPLLFALAAFAPAAVREQLLESLRAVFGLTGPADAELERVFDRTTAAEVRETTGAVGVLIALVSATSFSRAMARVCERAWGLPKAGTRIAAWRWAVWLLALVLVLLLQAPIRDGFGAGGWLGLPLYFLVSTGVWLWTQHLLLAKRVPWLPLLPGALLGGTATTVLGVTARFYMPGALNRALAEYGALGLVLTLLSWLIVVCAALTFAFTIGAVLAREPALARRLGTDRAARPAATAPDGGAGRT</sequence>
<evidence type="ECO:0000256" key="3">
    <source>
        <dbReference type="ARBA" id="ARBA00022692"/>
    </source>
</evidence>
<evidence type="ECO:0000313" key="7">
    <source>
        <dbReference type="EMBL" id="GHF79773.1"/>
    </source>
</evidence>
<name>A0A919BB13_STRFL</name>
<feature type="transmembrane region" description="Helical" evidence="6">
    <location>
        <begin position="142"/>
        <end position="159"/>
    </location>
</feature>
<feature type="transmembrane region" description="Helical" evidence="6">
    <location>
        <begin position="165"/>
        <end position="184"/>
    </location>
</feature>
<keyword evidence="2" id="KW-1003">Cell membrane</keyword>
<accession>A0A919BB13</accession>